<dbReference type="SUPFAM" id="SSF52540">
    <property type="entry name" value="P-loop containing nucleoside triphosphate hydrolases"/>
    <property type="match status" value="1"/>
</dbReference>
<evidence type="ECO:0000313" key="2">
    <source>
        <dbReference type="EMBL" id="PKU81570.1"/>
    </source>
</evidence>
<dbReference type="InterPro" id="IPR051309">
    <property type="entry name" value="ABCF_ATPase"/>
</dbReference>
<proteinExistence type="predicted"/>
<sequence length="478" mass="53651">MVKPSTLSILDEPTNHLDIPSKEMLEEAISEYQGTVITVSHDRYFIRQIVNRRVEVKNNTLQDYAGDYNYYLEKNLEAREREVEREAELDAKAPKGFSGLIRAILQVNCDEISKGGSGWWRRDRRTAGGVTSSGTPKAFTGACSNGRRDQSLRSKEAFGSSKELWKSNESECQCLSRSGELGGNRPYFLELGRPGLSWRRLGLLPGGRWQCPGGIVEIKPVGSSLETRIVWGDHQSSFPIGSDRHRPWSGSVGENKDANMDKVTDKMPTRAVNGVSVNPCSKNPYIKLDFNDDDMVLLEHGKAIKMSEENEILNSNNLLNSLDNKGRIVLAFGIYGVHWDEAQLELLVFHSLKEVLNGNFHDAKDEAQLIIDYLHGLFEICLVSYKRKKNIALGHLVTYILKLKYDLVHPDPHLETPTYFTDASFRAKFGRGDGNEDFEGEGGAPASVPILVLARGPAFQDMVQHFNGLESHFYHCFD</sequence>
<feature type="region of interest" description="Disordered" evidence="1">
    <location>
        <begin position="123"/>
        <end position="147"/>
    </location>
</feature>
<dbReference type="STRING" id="906689.A0A2I0X0Y8"/>
<reference evidence="2 3" key="1">
    <citation type="journal article" date="2016" name="Sci. Rep.">
        <title>The Dendrobium catenatum Lindl. genome sequence provides insights into polysaccharide synthase, floral development and adaptive evolution.</title>
        <authorList>
            <person name="Zhang G.Q."/>
            <person name="Xu Q."/>
            <person name="Bian C."/>
            <person name="Tsai W.C."/>
            <person name="Yeh C.M."/>
            <person name="Liu K.W."/>
            <person name="Yoshida K."/>
            <person name="Zhang L.S."/>
            <person name="Chang S.B."/>
            <person name="Chen F."/>
            <person name="Shi Y."/>
            <person name="Su Y.Y."/>
            <person name="Zhang Y.Q."/>
            <person name="Chen L.J."/>
            <person name="Yin Y."/>
            <person name="Lin M."/>
            <person name="Huang H."/>
            <person name="Deng H."/>
            <person name="Wang Z.W."/>
            <person name="Zhu S.L."/>
            <person name="Zhao X."/>
            <person name="Deng C."/>
            <person name="Niu S.C."/>
            <person name="Huang J."/>
            <person name="Wang M."/>
            <person name="Liu G.H."/>
            <person name="Yang H.J."/>
            <person name="Xiao X.J."/>
            <person name="Hsiao Y.Y."/>
            <person name="Wu W.L."/>
            <person name="Chen Y.Y."/>
            <person name="Mitsuda N."/>
            <person name="Ohme-Takagi M."/>
            <person name="Luo Y.B."/>
            <person name="Van de Peer Y."/>
            <person name="Liu Z.J."/>
        </authorList>
    </citation>
    <scope>NUCLEOTIDE SEQUENCE [LARGE SCALE GENOMIC DNA]</scope>
    <source>
        <tissue evidence="2">The whole plant</tissue>
    </source>
</reference>
<evidence type="ECO:0000313" key="3">
    <source>
        <dbReference type="Proteomes" id="UP000233837"/>
    </source>
</evidence>
<accession>A0A2I0X0Y8</accession>
<dbReference type="EMBL" id="KZ502235">
    <property type="protein sequence ID" value="PKU81570.1"/>
    <property type="molecule type" value="Genomic_DNA"/>
</dbReference>
<evidence type="ECO:0000256" key="1">
    <source>
        <dbReference type="SAM" id="MobiDB-lite"/>
    </source>
</evidence>
<name>A0A2I0X0Y8_9ASPA</name>
<protein>
    <submittedName>
        <fullName evidence="2">ABC transporter F family member 5</fullName>
    </submittedName>
</protein>
<keyword evidence="3" id="KW-1185">Reference proteome</keyword>
<dbReference type="Proteomes" id="UP000233837">
    <property type="component" value="Unassembled WGS sequence"/>
</dbReference>
<dbReference type="Gene3D" id="3.40.50.300">
    <property type="entry name" value="P-loop containing nucleotide triphosphate hydrolases"/>
    <property type="match status" value="1"/>
</dbReference>
<dbReference type="InterPro" id="IPR027417">
    <property type="entry name" value="P-loop_NTPase"/>
</dbReference>
<reference evidence="2 3" key="2">
    <citation type="journal article" date="2017" name="Nature">
        <title>The Apostasia genome and the evolution of orchids.</title>
        <authorList>
            <person name="Zhang G.Q."/>
            <person name="Liu K.W."/>
            <person name="Li Z."/>
            <person name="Lohaus R."/>
            <person name="Hsiao Y.Y."/>
            <person name="Niu S.C."/>
            <person name="Wang J.Y."/>
            <person name="Lin Y.C."/>
            <person name="Xu Q."/>
            <person name="Chen L.J."/>
            <person name="Yoshida K."/>
            <person name="Fujiwara S."/>
            <person name="Wang Z.W."/>
            <person name="Zhang Y.Q."/>
            <person name="Mitsuda N."/>
            <person name="Wang M."/>
            <person name="Liu G.H."/>
            <person name="Pecoraro L."/>
            <person name="Huang H.X."/>
            <person name="Xiao X.J."/>
            <person name="Lin M."/>
            <person name="Wu X.Y."/>
            <person name="Wu W.L."/>
            <person name="Chen Y.Y."/>
            <person name="Chang S.B."/>
            <person name="Sakamoto S."/>
            <person name="Ohme-Takagi M."/>
            <person name="Yagi M."/>
            <person name="Zeng S.J."/>
            <person name="Shen C.Y."/>
            <person name="Yeh C.M."/>
            <person name="Luo Y.B."/>
            <person name="Tsai W.C."/>
            <person name="Van de Peer Y."/>
            <person name="Liu Z.J."/>
        </authorList>
    </citation>
    <scope>NUCLEOTIDE SEQUENCE [LARGE SCALE GENOMIC DNA]</scope>
    <source>
        <tissue evidence="2">The whole plant</tissue>
    </source>
</reference>
<dbReference type="PANTHER" id="PTHR42855:SF1">
    <property type="entry name" value="ABC TRANSPORTER DOMAIN-CONTAINING PROTEIN"/>
    <property type="match status" value="1"/>
</dbReference>
<organism evidence="2 3">
    <name type="scientific">Dendrobium catenatum</name>
    <dbReference type="NCBI Taxonomy" id="906689"/>
    <lineage>
        <taxon>Eukaryota</taxon>
        <taxon>Viridiplantae</taxon>
        <taxon>Streptophyta</taxon>
        <taxon>Embryophyta</taxon>
        <taxon>Tracheophyta</taxon>
        <taxon>Spermatophyta</taxon>
        <taxon>Magnoliopsida</taxon>
        <taxon>Liliopsida</taxon>
        <taxon>Asparagales</taxon>
        <taxon>Orchidaceae</taxon>
        <taxon>Epidendroideae</taxon>
        <taxon>Malaxideae</taxon>
        <taxon>Dendrobiinae</taxon>
        <taxon>Dendrobium</taxon>
    </lineage>
</organism>
<gene>
    <name evidence="2" type="primary">ABCF5</name>
    <name evidence="2" type="ORF">MA16_Dca007677</name>
</gene>
<dbReference type="PANTHER" id="PTHR42855">
    <property type="entry name" value="ABC TRANSPORTER ATP-BINDING SUBUNIT"/>
    <property type="match status" value="1"/>
</dbReference>
<dbReference type="AlphaFoldDB" id="A0A2I0X0Y8"/>